<evidence type="ECO:0000313" key="2">
    <source>
        <dbReference type="Proteomes" id="UP000567179"/>
    </source>
</evidence>
<sequence>MATSAIQIAPATSTTRGDVVLQPNYFTSSVYVKALRDDISTLVVRYHEAYSQAGMKQPFSQFKNVWKALGWTWLHFKVFDSRSRQTFLEVTVRLFLERTVKTEAPFTRAVALFGMYTFFYSQIKEGAPKLQFLTNIPIPYDQYATLMDMADSLSAPASAPLQPYVRYVLSCLRRDNVFLLLPKTDLAAMNPRELPREIYADDGIVFTDVEGKKRKGRPPKREKGKKARLALEGLDEHLSRPAISATADPAAAYLTDEYRALKTTVLQAVEANEDLPNDIIHSANREVLERMRELQGLMETSEPSTSEDAGAHRLEQVVEGMAGGSAGRGIFEFV</sequence>
<accession>A0A8H5ETS1</accession>
<dbReference type="Proteomes" id="UP000567179">
    <property type="component" value="Unassembled WGS sequence"/>
</dbReference>
<dbReference type="AlphaFoldDB" id="A0A8H5ETS1"/>
<dbReference type="InterPro" id="IPR019188">
    <property type="entry name" value="SNAPC1"/>
</dbReference>
<evidence type="ECO:0000313" key="1">
    <source>
        <dbReference type="EMBL" id="KAF5312220.1"/>
    </source>
</evidence>
<protein>
    <submittedName>
        <fullName evidence="1">Uncharacterized protein</fullName>
    </submittedName>
</protein>
<gene>
    <name evidence="1" type="ORF">D9619_002882</name>
</gene>
<organism evidence="1 2">
    <name type="scientific">Psilocybe cf. subviscida</name>
    <dbReference type="NCBI Taxonomy" id="2480587"/>
    <lineage>
        <taxon>Eukaryota</taxon>
        <taxon>Fungi</taxon>
        <taxon>Dikarya</taxon>
        <taxon>Basidiomycota</taxon>
        <taxon>Agaricomycotina</taxon>
        <taxon>Agaricomycetes</taxon>
        <taxon>Agaricomycetidae</taxon>
        <taxon>Agaricales</taxon>
        <taxon>Agaricineae</taxon>
        <taxon>Strophariaceae</taxon>
        <taxon>Psilocybe</taxon>
    </lineage>
</organism>
<dbReference type="EMBL" id="JAACJJ010000056">
    <property type="protein sequence ID" value="KAF5312220.1"/>
    <property type="molecule type" value="Genomic_DNA"/>
</dbReference>
<keyword evidence="2" id="KW-1185">Reference proteome</keyword>
<proteinExistence type="predicted"/>
<dbReference type="OrthoDB" id="3253083at2759"/>
<dbReference type="Pfam" id="PF09808">
    <property type="entry name" value="SNAPC1"/>
    <property type="match status" value="1"/>
</dbReference>
<reference evidence="1 2" key="1">
    <citation type="journal article" date="2020" name="ISME J.">
        <title>Uncovering the hidden diversity of litter-decomposition mechanisms in mushroom-forming fungi.</title>
        <authorList>
            <person name="Floudas D."/>
            <person name="Bentzer J."/>
            <person name="Ahren D."/>
            <person name="Johansson T."/>
            <person name="Persson P."/>
            <person name="Tunlid A."/>
        </authorList>
    </citation>
    <scope>NUCLEOTIDE SEQUENCE [LARGE SCALE GENOMIC DNA]</scope>
    <source>
        <strain evidence="1 2">CBS 101986</strain>
    </source>
</reference>
<name>A0A8H5ETS1_9AGAR</name>
<comment type="caution">
    <text evidence="1">The sequence shown here is derived from an EMBL/GenBank/DDBJ whole genome shotgun (WGS) entry which is preliminary data.</text>
</comment>